<dbReference type="InterPro" id="IPR003439">
    <property type="entry name" value="ABC_transporter-like_ATP-bd"/>
</dbReference>
<evidence type="ECO:0000256" key="2">
    <source>
        <dbReference type="ARBA" id="ARBA00022741"/>
    </source>
</evidence>
<dbReference type="InterPro" id="IPR050611">
    <property type="entry name" value="ABCF"/>
</dbReference>
<evidence type="ECO:0000256" key="1">
    <source>
        <dbReference type="ARBA" id="ARBA00022737"/>
    </source>
</evidence>
<keyword evidence="3 7" id="KW-0067">ATP-binding</keyword>
<evidence type="ECO:0000256" key="5">
    <source>
        <dbReference type="SAM" id="MobiDB-lite"/>
    </source>
</evidence>
<keyword evidence="4" id="KW-0175">Coiled coil</keyword>
<dbReference type="AlphaFoldDB" id="A0A2R5G9F8"/>
<proteinExistence type="predicted"/>
<dbReference type="CDD" id="cd03221">
    <property type="entry name" value="ABCF_EF-3"/>
    <property type="match status" value="1"/>
</dbReference>
<dbReference type="SMART" id="SM00382">
    <property type="entry name" value="AAA"/>
    <property type="match status" value="2"/>
</dbReference>
<dbReference type="Pfam" id="PF12848">
    <property type="entry name" value="ABC_tran_Xtn"/>
    <property type="match status" value="1"/>
</dbReference>
<feature type="compositionally biased region" description="Basic residues" evidence="5">
    <location>
        <begin position="235"/>
        <end position="250"/>
    </location>
</feature>
<dbReference type="PROSITE" id="PS00211">
    <property type="entry name" value="ABC_TRANSPORTER_1"/>
    <property type="match status" value="2"/>
</dbReference>
<dbReference type="PANTHER" id="PTHR19211">
    <property type="entry name" value="ATP-BINDING TRANSPORT PROTEIN-RELATED"/>
    <property type="match status" value="1"/>
</dbReference>
<keyword evidence="1" id="KW-0677">Repeat</keyword>
<dbReference type="OrthoDB" id="2110130at2759"/>
<dbReference type="EMBL" id="BEYU01000008">
    <property type="protein sequence ID" value="GBG24701.1"/>
    <property type="molecule type" value="Genomic_DNA"/>
</dbReference>
<evidence type="ECO:0000256" key="3">
    <source>
        <dbReference type="ARBA" id="ARBA00022840"/>
    </source>
</evidence>
<dbReference type="PANTHER" id="PTHR19211:SF14">
    <property type="entry name" value="ATP-BINDING CASSETTE SUB-FAMILY F MEMBER 1"/>
    <property type="match status" value="1"/>
</dbReference>
<dbReference type="FunFam" id="3.40.50.300:FF:000011">
    <property type="entry name" value="Putative ABC transporter ATP-binding component"/>
    <property type="match status" value="1"/>
</dbReference>
<dbReference type="InterPro" id="IPR003593">
    <property type="entry name" value="AAA+_ATPase"/>
</dbReference>
<organism evidence="7 8">
    <name type="scientific">Hondaea fermentalgiana</name>
    <dbReference type="NCBI Taxonomy" id="2315210"/>
    <lineage>
        <taxon>Eukaryota</taxon>
        <taxon>Sar</taxon>
        <taxon>Stramenopiles</taxon>
        <taxon>Bigyra</taxon>
        <taxon>Labyrinthulomycetes</taxon>
        <taxon>Thraustochytrida</taxon>
        <taxon>Thraustochytriidae</taxon>
        <taxon>Hondaea</taxon>
    </lineage>
</organism>
<dbReference type="GO" id="GO:0016887">
    <property type="term" value="F:ATP hydrolysis activity"/>
    <property type="evidence" value="ECO:0007669"/>
    <property type="project" value="InterPro"/>
</dbReference>
<evidence type="ECO:0000256" key="4">
    <source>
        <dbReference type="SAM" id="Coils"/>
    </source>
</evidence>
<dbReference type="Pfam" id="PF00005">
    <property type="entry name" value="ABC_tran"/>
    <property type="match status" value="2"/>
</dbReference>
<feature type="domain" description="ABC transporter" evidence="6">
    <location>
        <begin position="350"/>
        <end position="604"/>
    </location>
</feature>
<feature type="compositionally biased region" description="Basic and acidic residues" evidence="5">
    <location>
        <begin position="257"/>
        <end position="272"/>
    </location>
</feature>
<reference evidence="7 8" key="1">
    <citation type="submission" date="2017-12" db="EMBL/GenBank/DDBJ databases">
        <title>Sequencing, de novo assembly and annotation of complete genome of a new Thraustochytrid species, strain FCC1311.</title>
        <authorList>
            <person name="Sedici K."/>
            <person name="Godart F."/>
            <person name="Aiese Cigliano R."/>
            <person name="Sanseverino W."/>
            <person name="Barakat M."/>
            <person name="Ortet P."/>
            <person name="Marechal E."/>
            <person name="Cagnac O."/>
            <person name="Amato A."/>
        </authorList>
    </citation>
    <scope>NUCLEOTIDE SEQUENCE [LARGE SCALE GENOMIC DNA]</scope>
</reference>
<feature type="region of interest" description="Disordered" evidence="5">
    <location>
        <begin position="618"/>
        <end position="651"/>
    </location>
</feature>
<keyword evidence="2" id="KW-0547">Nucleotide-binding</keyword>
<feature type="coiled-coil region" evidence="4">
    <location>
        <begin position="71"/>
        <end position="109"/>
    </location>
</feature>
<comment type="caution">
    <text evidence="7">The sequence shown here is derived from an EMBL/GenBank/DDBJ whole genome shotgun (WGS) entry which is preliminary data.</text>
</comment>
<dbReference type="Proteomes" id="UP000241890">
    <property type="component" value="Unassembled WGS sequence"/>
</dbReference>
<keyword evidence="8" id="KW-1185">Reference proteome</keyword>
<dbReference type="Gene3D" id="3.40.50.300">
    <property type="entry name" value="P-loop containing nucleotide triphosphate hydrolases"/>
    <property type="match status" value="2"/>
</dbReference>
<dbReference type="SUPFAM" id="SSF52540">
    <property type="entry name" value="P-loop containing nucleoside triphosphate hydrolases"/>
    <property type="match status" value="2"/>
</dbReference>
<dbReference type="GO" id="GO:0005524">
    <property type="term" value="F:ATP binding"/>
    <property type="evidence" value="ECO:0007669"/>
    <property type="project" value="UniProtKB-KW"/>
</dbReference>
<feature type="domain" description="ABC transporter" evidence="6">
    <location>
        <begin position="706"/>
        <end position="935"/>
    </location>
</feature>
<evidence type="ECO:0000313" key="7">
    <source>
        <dbReference type="EMBL" id="GBG24701.1"/>
    </source>
</evidence>
<evidence type="ECO:0000259" key="6">
    <source>
        <dbReference type="PROSITE" id="PS50893"/>
    </source>
</evidence>
<dbReference type="InterPro" id="IPR032781">
    <property type="entry name" value="ABC_tran_Xtn"/>
</dbReference>
<feature type="region of interest" description="Disordered" evidence="5">
    <location>
        <begin position="1"/>
        <end position="26"/>
    </location>
</feature>
<dbReference type="InParanoid" id="A0A2R5G9F8"/>
<sequence length="944" mass="105726">MPFSPASVVPGRDRRHGHGPARADAGADVAVLGPCPERLAKSPSTSREAFPLYWCRYEVYNGVYDRAPRHARAAERARERVRAREVAVEDEDEDELARVKIEKEEAEVEKTVRMTSQAKVATVVAKVKKFNPEVDEGALAYFEEMVASGDAAPEDLRDMIEGLVDRELSNEEFESLYAEMADTADNDDDDDGSSLEGPKALTEEQLSKIQSLNDAATETTTEADNDIHTEGKKSTNQKKSRKKKEKKKSGKTLAQRNAEERARETAARAEELKAKDGEFQTKRFERFHKTWMGWDHWKVHDHAMAAAVEELEDDDYSSAWLECLRLGIPWGGRGAGGRGVMRMTGQLRDVHLPNVTMARGKTQLLYNATLKLVYGRRYALAGANGCGKTTLFRRIATGALPGFPPYLRVQYVEQELKGTDLKPLEYVVKYDFERTRLMKEEETLLEGMEDESRPAEEVIKTQERLQEVYERLEAISAWDAEARAENALRDLGFTDALLNKTTNELSGGWRMRVALCGTLFMKPDILLLDEPTNHLDALGVEWLRTYLNDKSKFEGTLLFVSHDRAFMNAVADELIVLRNKQFAYFNGTYSEYREMLDQKRAMQSTKLQAQQKKKDHLQDYIASQQRAARDRKSKGGDVKKQKQIASKKKQIEKIDRMGLGREDGKKWKQSYDCEGLPSALDVDERPLNFNFPPSNAGPGKPDEILVQFDGVAYGWPGQPDLVQGFTAQVPATARIGILGQNGVGKSSLVKLLLQQAGSVELRTGPASVSLGVDADKISIFEQNMINALPEADDLTPADLILSLPRGPLTVDCQTFEQARVYLGGFGLTGDLATQPIRTLSGGQKSRLCIAREAYQRNRLWVMDEIESHLDISSIERLQEGIAKYDGAIIIVSHDRAFLAESCKTLWVFDSKTKSIQVKHTPEPADVLSAYDAFLARNMPRARAS</sequence>
<accession>A0A2R5G9F8</accession>
<feature type="compositionally biased region" description="Basic and acidic residues" evidence="5">
    <location>
        <begin position="627"/>
        <end position="640"/>
    </location>
</feature>
<protein>
    <submittedName>
        <fullName evidence="7">ABC transporter ATP-binding protein ARB1</fullName>
    </submittedName>
</protein>
<dbReference type="PROSITE" id="PS50893">
    <property type="entry name" value="ABC_TRANSPORTER_2"/>
    <property type="match status" value="2"/>
</dbReference>
<dbReference type="InterPro" id="IPR017871">
    <property type="entry name" value="ABC_transporter-like_CS"/>
</dbReference>
<gene>
    <name evidence="7" type="ORF">FCC1311_009192</name>
</gene>
<name>A0A2R5G9F8_9STRA</name>
<dbReference type="InterPro" id="IPR027417">
    <property type="entry name" value="P-loop_NTPase"/>
</dbReference>
<evidence type="ECO:0000313" key="8">
    <source>
        <dbReference type="Proteomes" id="UP000241890"/>
    </source>
</evidence>
<feature type="compositionally biased region" description="Low complexity" evidence="5">
    <location>
        <begin position="213"/>
        <end position="222"/>
    </location>
</feature>
<feature type="region of interest" description="Disordered" evidence="5">
    <location>
        <begin position="213"/>
        <end position="272"/>
    </location>
</feature>